<dbReference type="GO" id="GO:0004605">
    <property type="term" value="F:phosphatidate cytidylyltransferase activity"/>
    <property type="evidence" value="ECO:0007669"/>
    <property type="project" value="UniProtKB-EC"/>
</dbReference>
<evidence type="ECO:0000256" key="2">
    <source>
        <dbReference type="ARBA" id="ARBA00004651"/>
    </source>
</evidence>
<evidence type="ECO:0000313" key="20">
    <source>
        <dbReference type="EMBL" id="SDL67185.1"/>
    </source>
</evidence>
<evidence type="ECO:0000256" key="18">
    <source>
        <dbReference type="RuleBase" id="RU003938"/>
    </source>
</evidence>
<sequence>MTPPRLPRVTSPGRWGDLAERVGSALIILVAGAGLLVLPVVATSVGLSVLVAMLMWELTRLVVPAPRMRQVVGVGLVSGLAMAATLFAGSWGTLAFILPLAWGTRASRRELRPAYVGFALLMVLAAWGLLWIRLTFGLGEALWIVALVVLSDVLGYFVGRSVGGPKFWPAISPKKTWSGTAGGWIGAALLGIILVIFGRAGPGVIVIGPILAFAGQMGDIAESWIKRRVGVKDSSRLIPGHGGLMDRFDAMSASLAAATLLGLAGWLPVVG</sequence>
<evidence type="ECO:0000256" key="1">
    <source>
        <dbReference type="ARBA" id="ARBA00001698"/>
    </source>
</evidence>
<keyword evidence="17" id="KW-1208">Phospholipid metabolism</keyword>
<dbReference type="Proteomes" id="UP000199555">
    <property type="component" value="Unassembled WGS sequence"/>
</dbReference>
<dbReference type="PROSITE" id="PS01315">
    <property type="entry name" value="CDS"/>
    <property type="match status" value="1"/>
</dbReference>
<dbReference type="EMBL" id="FNGE01000017">
    <property type="protein sequence ID" value="SDL67185.1"/>
    <property type="molecule type" value="Genomic_DNA"/>
</dbReference>
<dbReference type="Pfam" id="PF01148">
    <property type="entry name" value="CTP_transf_1"/>
    <property type="match status" value="1"/>
</dbReference>
<evidence type="ECO:0000256" key="19">
    <source>
        <dbReference type="SAM" id="Phobius"/>
    </source>
</evidence>
<keyword evidence="8" id="KW-1003">Cell membrane</keyword>
<evidence type="ECO:0000256" key="11">
    <source>
        <dbReference type="ARBA" id="ARBA00022692"/>
    </source>
</evidence>
<dbReference type="GO" id="GO:0016024">
    <property type="term" value="P:CDP-diacylglycerol biosynthetic process"/>
    <property type="evidence" value="ECO:0007669"/>
    <property type="project" value="UniProtKB-UniPathway"/>
</dbReference>
<dbReference type="InterPro" id="IPR000374">
    <property type="entry name" value="PC_trans"/>
</dbReference>
<evidence type="ECO:0000256" key="5">
    <source>
        <dbReference type="ARBA" id="ARBA00010185"/>
    </source>
</evidence>
<evidence type="ECO:0000256" key="12">
    <source>
        <dbReference type="ARBA" id="ARBA00022695"/>
    </source>
</evidence>
<evidence type="ECO:0000256" key="8">
    <source>
        <dbReference type="ARBA" id="ARBA00022475"/>
    </source>
</evidence>
<dbReference type="OrthoDB" id="9799199at2"/>
<keyword evidence="15 19" id="KW-0472">Membrane</keyword>
<comment type="pathway">
    <text evidence="4">Lipid metabolism.</text>
</comment>
<keyword evidence="9" id="KW-0444">Lipid biosynthesis</keyword>
<evidence type="ECO:0000256" key="17">
    <source>
        <dbReference type="ARBA" id="ARBA00023264"/>
    </source>
</evidence>
<keyword evidence="13 19" id="KW-1133">Transmembrane helix</keyword>
<feature type="transmembrane region" description="Helical" evidence="19">
    <location>
        <begin position="76"/>
        <end position="102"/>
    </location>
</feature>
<evidence type="ECO:0000256" key="14">
    <source>
        <dbReference type="ARBA" id="ARBA00023098"/>
    </source>
</evidence>
<reference evidence="21" key="1">
    <citation type="submission" date="2016-10" db="EMBL/GenBank/DDBJ databases">
        <authorList>
            <person name="Varghese N."/>
            <person name="Submissions S."/>
        </authorList>
    </citation>
    <scope>NUCLEOTIDE SEQUENCE [LARGE SCALE GENOMIC DNA]</scope>
    <source>
        <strain evidence="21">CGMCC 1.7655</strain>
    </source>
</reference>
<dbReference type="UniPathway" id="UPA00557">
    <property type="reaction ID" value="UER00614"/>
</dbReference>
<feature type="transmembrane region" description="Helical" evidence="19">
    <location>
        <begin position="180"/>
        <end position="198"/>
    </location>
</feature>
<comment type="catalytic activity">
    <reaction evidence="1 18">
        <text>a 1,2-diacyl-sn-glycero-3-phosphate + CTP + H(+) = a CDP-1,2-diacyl-sn-glycerol + diphosphate</text>
        <dbReference type="Rhea" id="RHEA:16229"/>
        <dbReference type="ChEBI" id="CHEBI:15378"/>
        <dbReference type="ChEBI" id="CHEBI:33019"/>
        <dbReference type="ChEBI" id="CHEBI:37563"/>
        <dbReference type="ChEBI" id="CHEBI:58332"/>
        <dbReference type="ChEBI" id="CHEBI:58608"/>
        <dbReference type="EC" id="2.7.7.41"/>
    </reaction>
</comment>
<feature type="transmembrane region" description="Helical" evidence="19">
    <location>
        <begin position="114"/>
        <end position="134"/>
    </location>
</feature>
<evidence type="ECO:0000313" key="21">
    <source>
        <dbReference type="Proteomes" id="UP000199555"/>
    </source>
</evidence>
<feature type="transmembrane region" description="Helical" evidence="19">
    <location>
        <begin position="140"/>
        <end position="159"/>
    </location>
</feature>
<keyword evidence="11 18" id="KW-0812">Transmembrane</keyword>
<proteinExistence type="inferred from homology"/>
<feature type="transmembrane region" description="Helical" evidence="19">
    <location>
        <begin position="246"/>
        <end position="267"/>
    </location>
</feature>
<gene>
    <name evidence="20" type="ORF">SAMN04487971_11731</name>
</gene>
<accession>A0A1G9M0D8</accession>
<dbReference type="PANTHER" id="PTHR46382">
    <property type="entry name" value="PHOSPHATIDATE CYTIDYLYLTRANSFERASE"/>
    <property type="match status" value="1"/>
</dbReference>
<evidence type="ECO:0000256" key="9">
    <source>
        <dbReference type="ARBA" id="ARBA00022516"/>
    </source>
</evidence>
<dbReference type="PANTHER" id="PTHR46382:SF1">
    <property type="entry name" value="PHOSPHATIDATE CYTIDYLYLTRANSFERASE"/>
    <property type="match status" value="1"/>
</dbReference>
<keyword evidence="14" id="KW-0443">Lipid metabolism</keyword>
<keyword evidence="16" id="KW-0594">Phospholipid biosynthesis</keyword>
<evidence type="ECO:0000256" key="3">
    <source>
        <dbReference type="ARBA" id="ARBA00005119"/>
    </source>
</evidence>
<comment type="similarity">
    <text evidence="5 18">Belongs to the CDS family.</text>
</comment>
<keyword evidence="10 18" id="KW-0808">Transferase</keyword>
<dbReference type="AlphaFoldDB" id="A0A1G9M0D8"/>
<organism evidence="20 21">
    <name type="scientific">Paracoccus chinensis</name>
    <dbReference type="NCBI Taxonomy" id="525640"/>
    <lineage>
        <taxon>Bacteria</taxon>
        <taxon>Pseudomonadati</taxon>
        <taxon>Pseudomonadota</taxon>
        <taxon>Alphaproteobacteria</taxon>
        <taxon>Rhodobacterales</taxon>
        <taxon>Paracoccaceae</taxon>
        <taxon>Paracoccus</taxon>
    </lineage>
</organism>
<evidence type="ECO:0000256" key="6">
    <source>
        <dbReference type="ARBA" id="ARBA00012487"/>
    </source>
</evidence>
<comment type="subcellular location">
    <subcellularLocation>
        <location evidence="2">Cell membrane</location>
        <topology evidence="2">Multi-pass membrane protein</topology>
    </subcellularLocation>
</comment>
<comment type="pathway">
    <text evidence="3 18">Phospholipid metabolism; CDP-diacylglycerol biosynthesis; CDP-diacylglycerol from sn-glycerol 3-phosphate: step 3/3.</text>
</comment>
<evidence type="ECO:0000256" key="16">
    <source>
        <dbReference type="ARBA" id="ARBA00023209"/>
    </source>
</evidence>
<evidence type="ECO:0000256" key="7">
    <source>
        <dbReference type="ARBA" id="ARBA00019373"/>
    </source>
</evidence>
<keyword evidence="21" id="KW-1185">Reference proteome</keyword>
<dbReference type="EC" id="2.7.7.41" evidence="6 18"/>
<dbReference type="GO" id="GO:0005886">
    <property type="term" value="C:plasma membrane"/>
    <property type="evidence" value="ECO:0007669"/>
    <property type="project" value="UniProtKB-SubCell"/>
</dbReference>
<dbReference type="STRING" id="525640.SAMN04487971_11731"/>
<evidence type="ECO:0000256" key="10">
    <source>
        <dbReference type="ARBA" id="ARBA00022679"/>
    </source>
</evidence>
<keyword evidence="12 18" id="KW-0548">Nucleotidyltransferase</keyword>
<name>A0A1G9M0D8_9RHOB</name>
<evidence type="ECO:0000256" key="13">
    <source>
        <dbReference type="ARBA" id="ARBA00022989"/>
    </source>
</evidence>
<evidence type="ECO:0000256" key="4">
    <source>
        <dbReference type="ARBA" id="ARBA00005189"/>
    </source>
</evidence>
<dbReference type="RefSeq" id="WP_090757037.1">
    <property type="nucleotide sequence ID" value="NZ_FNGE01000017.1"/>
</dbReference>
<protein>
    <recommendedName>
        <fullName evidence="7 18">Phosphatidate cytidylyltransferase</fullName>
        <ecNumber evidence="6 18">2.7.7.41</ecNumber>
    </recommendedName>
</protein>
<feature type="transmembrane region" description="Helical" evidence="19">
    <location>
        <begin position="26"/>
        <end position="56"/>
    </location>
</feature>
<evidence type="ECO:0000256" key="15">
    <source>
        <dbReference type="ARBA" id="ARBA00023136"/>
    </source>
</evidence>